<dbReference type="InterPro" id="IPR043502">
    <property type="entry name" value="DNA/RNA_pol_sf"/>
</dbReference>
<dbReference type="SUPFAM" id="SSF56672">
    <property type="entry name" value="DNA/RNA polymerases"/>
    <property type="match status" value="1"/>
</dbReference>
<dbReference type="Gramene" id="C.cajan_14397.t">
    <property type="protein sequence ID" value="C.cajan_14397.t.cds1"/>
    <property type="gene ID" value="C.cajan_14397"/>
</dbReference>
<dbReference type="Pfam" id="PF00078">
    <property type="entry name" value="RVT_1"/>
    <property type="match status" value="1"/>
</dbReference>
<dbReference type="Proteomes" id="UP000075243">
    <property type="component" value="Chromosome 10"/>
</dbReference>
<dbReference type="GO" id="GO:0015074">
    <property type="term" value="P:DNA integration"/>
    <property type="evidence" value="ECO:0007669"/>
    <property type="project" value="InterPro"/>
</dbReference>
<evidence type="ECO:0000313" key="3">
    <source>
        <dbReference type="Proteomes" id="UP000075243"/>
    </source>
</evidence>
<dbReference type="AlphaFoldDB" id="A0A151SX68"/>
<proteinExistence type="predicted"/>
<organism evidence="2 3">
    <name type="scientific">Cajanus cajan</name>
    <name type="common">Pigeon pea</name>
    <name type="synonym">Cajanus indicus</name>
    <dbReference type="NCBI Taxonomy" id="3821"/>
    <lineage>
        <taxon>Eukaryota</taxon>
        <taxon>Viridiplantae</taxon>
        <taxon>Streptophyta</taxon>
        <taxon>Embryophyta</taxon>
        <taxon>Tracheophyta</taxon>
        <taxon>Spermatophyta</taxon>
        <taxon>Magnoliopsida</taxon>
        <taxon>eudicotyledons</taxon>
        <taxon>Gunneridae</taxon>
        <taxon>Pentapetalae</taxon>
        <taxon>rosids</taxon>
        <taxon>fabids</taxon>
        <taxon>Fabales</taxon>
        <taxon>Fabaceae</taxon>
        <taxon>Papilionoideae</taxon>
        <taxon>50 kb inversion clade</taxon>
        <taxon>NPAAA clade</taxon>
        <taxon>indigoferoid/millettioid clade</taxon>
        <taxon>Phaseoleae</taxon>
        <taxon>Cajanus</taxon>
    </lineage>
</organism>
<keyword evidence="3" id="KW-1185">Reference proteome</keyword>
<protein>
    <submittedName>
        <fullName evidence="2">Transposon Ty3-I Gag-Pol polyprotein</fullName>
    </submittedName>
</protein>
<dbReference type="OMA" id="YNQTSIT"/>
<dbReference type="PROSITE" id="PS50994">
    <property type="entry name" value="INTEGRASE"/>
    <property type="match status" value="1"/>
</dbReference>
<name>A0A151SX68_CAJCA</name>
<dbReference type="InterPro" id="IPR043128">
    <property type="entry name" value="Rev_trsase/Diguanyl_cyclase"/>
</dbReference>
<dbReference type="PANTHER" id="PTHR24559:SF444">
    <property type="entry name" value="REVERSE TRANSCRIPTASE DOMAIN-CONTAINING PROTEIN"/>
    <property type="match status" value="1"/>
</dbReference>
<dbReference type="InterPro" id="IPR012337">
    <property type="entry name" value="RNaseH-like_sf"/>
</dbReference>
<dbReference type="Gene3D" id="3.10.10.10">
    <property type="entry name" value="HIV Type 1 Reverse Transcriptase, subunit A, domain 1"/>
    <property type="match status" value="1"/>
</dbReference>
<dbReference type="InterPro" id="IPR001584">
    <property type="entry name" value="Integrase_cat-core"/>
</dbReference>
<reference evidence="2 3" key="1">
    <citation type="journal article" date="2012" name="Nat. Biotechnol.">
        <title>Draft genome sequence of pigeonpea (Cajanus cajan), an orphan legume crop of resource-poor farmers.</title>
        <authorList>
            <person name="Varshney R.K."/>
            <person name="Chen W."/>
            <person name="Li Y."/>
            <person name="Bharti A.K."/>
            <person name="Saxena R.K."/>
            <person name="Schlueter J.A."/>
            <person name="Donoghue M.T."/>
            <person name="Azam S."/>
            <person name="Fan G."/>
            <person name="Whaley A.M."/>
            <person name="Farmer A.D."/>
            <person name="Sheridan J."/>
            <person name="Iwata A."/>
            <person name="Tuteja R."/>
            <person name="Penmetsa R.V."/>
            <person name="Wu W."/>
            <person name="Upadhyaya H.D."/>
            <person name="Yang S.P."/>
            <person name="Shah T."/>
            <person name="Saxena K.B."/>
            <person name="Michael T."/>
            <person name="McCombie W.R."/>
            <person name="Yang B."/>
            <person name="Zhang G."/>
            <person name="Yang H."/>
            <person name="Wang J."/>
            <person name="Spillane C."/>
            <person name="Cook D.R."/>
            <person name="May G.D."/>
            <person name="Xu X."/>
            <person name="Jackson S.A."/>
        </authorList>
    </citation>
    <scope>NUCLEOTIDE SEQUENCE [LARGE SCALE GENOMIC DNA]</scope>
    <source>
        <strain evidence="3">cv. Asha</strain>
    </source>
</reference>
<dbReference type="PANTHER" id="PTHR24559">
    <property type="entry name" value="TRANSPOSON TY3-I GAG-POL POLYPROTEIN"/>
    <property type="match status" value="1"/>
</dbReference>
<gene>
    <name evidence="2" type="ORF">KK1_014826</name>
</gene>
<dbReference type="Gene3D" id="3.30.70.270">
    <property type="match status" value="1"/>
</dbReference>
<sequence>MVKKSNGKWRMCTDYTDLNKACPKDAYPLPNIDRLVDGAAGHKFLTFLDAYSGYNQIRMHPRDEDKMAFITESANYCYQVMPFGLKNVGATYQQLMDKIFGSQIGKNMEVYVDDVLEQIMVVNTGVHLSTIIKLEKTVPKTPQHNGIVERMNRTINDRIICMFSYAKLPKIFWGEALRTTMNLINLSCQVGH</sequence>
<dbReference type="EMBL" id="CM003612">
    <property type="protein sequence ID" value="KYP59392.1"/>
    <property type="molecule type" value="Genomic_DNA"/>
</dbReference>
<dbReference type="InterPro" id="IPR000477">
    <property type="entry name" value="RT_dom"/>
</dbReference>
<evidence type="ECO:0000313" key="2">
    <source>
        <dbReference type="EMBL" id="KYP59392.1"/>
    </source>
</evidence>
<accession>A0A151SX68</accession>
<dbReference type="InterPro" id="IPR053134">
    <property type="entry name" value="RNA-dir_DNA_polymerase"/>
</dbReference>
<evidence type="ECO:0000259" key="1">
    <source>
        <dbReference type="PROSITE" id="PS50994"/>
    </source>
</evidence>
<dbReference type="SUPFAM" id="SSF53098">
    <property type="entry name" value="Ribonuclease H-like"/>
    <property type="match status" value="1"/>
</dbReference>
<dbReference type="CDD" id="cd01647">
    <property type="entry name" value="RT_LTR"/>
    <property type="match status" value="1"/>
</dbReference>
<feature type="domain" description="Integrase catalytic" evidence="1">
    <location>
        <begin position="19"/>
        <end position="192"/>
    </location>
</feature>